<gene>
    <name evidence="1" type="ORF">EHE19_006495</name>
</gene>
<evidence type="ECO:0000313" key="2">
    <source>
        <dbReference type="Proteomes" id="UP000306409"/>
    </source>
</evidence>
<reference evidence="1 2" key="1">
    <citation type="submission" date="2020-09" db="EMBL/GenBank/DDBJ databases">
        <title>Characterization and genome sequencing of Ruminiclostridium sp. nov. MA18.</title>
        <authorList>
            <person name="Rettenmaier R."/>
            <person name="Kowollik M.-L."/>
            <person name="Liebl W."/>
            <person name="Zverlov V."/>
        </authorList>
    </citation>
    <scope>NUCLEOTIDE SEQUENCE [LARGE SCALE GENOMIC DNA]</scope>
    <source>
        <strain evidence="1 2">MA18</strain>
    </source>
</reference>
<organism evidence="1 2">
    <name type="scientific">Ruminiclostridium herbifermentans</name>
    <dbReference type="NCBI Taxonomy" id="2488810"/>
    <lineage>
        <taxon>Bacteria</taxon>
        <taxon>Bacillati</taxon>
        <taxon>Bacillota</taxon>
        <taxon>Clostridia</taxon>
        <taxon>Eubacteriales</taxon>
        <taxon>Oscillospiraceae</taxon>
        <taxon>Ruminiclostridium</taxon>
    </lineage>
</organism>
<dbReference type="KEGG" id="rher:EHE19_006495"/>
<dbReference type="RefSeq" id="WP_137698481.1">
    <property type="nucleotide sequence ID" value="NZ_CP061336.1"/>
</dbReference>
<evidence type="ECO:0000313" key="1">
    <source>
        <dbReference type="EMBL" id="QNU68084.1"/>
    </source>
</evidence>
<proteinExistence type="predicted"/>
<protein>
    <submittedName>
        <fullName evidence="1">Uncharacterized protein</fullName>
    </submittedName>
</protein>
<accession>A0A4U7JAT2</accession>
<dbReference type="EMBL" id="CP061336">
    <property type="protein sequence ID" value="QNU68084.1"/>
    <property type="molecule type" value="Genomic_DNA"/>
</dbReference>
<dbReference type="OrthoDB" id="1879214at2"/>
<name>A0A4U7JAT2_9FIRM</name>
<keyword evidence="2" id="KW-1185">Reference proteome</keyword>
<sequence length="89" mass="10511">MSRLKVRSWSFEEDEEVELYWHGIPFQNSEGLWMLKCLFKRSDGSFKEQITPFGTLPYLRIGQSYINGDFSNRPGKGSLYEIKLPRFVK</sequence>
<dbReference type="Proteomes" id="UP000306409">
    <property type="component" value="Chromosome"/>
</dbReference>
<dbReference type="AlphaFoldDB" id="A0A4U7JAT2"/>